<evidence type="ECO:0000256" key="1">
    <source>
        <dbReference type="SAM" id="Phobius"/>
    </source>
</evidence>
<feature type="transmembrane region" description="Helical" evidence="1">
    <location>
        <begin position="63"/>
        <end position="86"/>
    </location>
</feature>
<proteinExistence type="predicted"/>
<keyword evidence="1" id="KW-0812">Transmembrane</keyword>
<keyword evidence="1" id="KW-1133">Transmembrane helix</keyword>
<accession>A0A926EJ93</accession>
<keyword evidence="1" id="KW-0472">Membrane</keyword>
<dbReference type="AlphaFoldDB" id="A0A926EJ93"/>
<keyword evidence="3" id="KW-1185">Reference proteome</keyword>
<reference evidence="2" key="1">
    <citation type="submission" date="2020-08" db="EMBL/GenBank/DDBJ databases">
        <title>Genome public.</title>
        <authorList>
            <person name="Liu C."/>
            <person name="Sun Q."/>
        </authorList>
    </citation>
    <scope>NUCLEOTIDE SEQUENCE</scope>
    <source>
        <strain evidence="2">NSJ-12</strain>
    </source>
</reference>
<name>A0A926EJ93_9FIRM</name>
<dbReference type="Proteomes" id="UP000655830">
    <property type="component" value="Unassembled WGS sequence"/>
</dbReference>
<evidence type="ECO:0000313" key="2">
    <source>
        <dbReference type="EMBL" id="MBC8581278.1"/>
    </source>
</evidence>
<organism evidence="2 3">
    <name type="scientific">Zhenhengia yiwuensis</name>
    <dbReference type="NCBI Taxonomy" id="2763666"/>
    <lineage>
        <taxon>Bacteria</taxon>
        <taxon>Bacillati</taxon>
        <taxon>Bacillota</taxon>
        <taxon>Clostridia</taxon>
        <taxon>Lachnospirales</taxon>
        <taxon>Lachnospiraceae</taxon>
        <taxon>Zhenhengia</taxon>
    </lineage>
</organism>
<dbReference type="EMBL" id="JACRSY010000043">
    <property type="protein sequence ID" value="MBC8581278.1"/>
    <property type="molecule type" value="Genomic_DNA"/>
</dbReference>
<gene>
    <name evidence="2" type="ORF">H8718_17360</name>
</gene>
<evidence type="ECO:0000313" key="3">
    <source>
        <dbReference type="Proteomes" id="UP000655830"/>
    </source>
</evidence>
<protein>
    <submittedName>
        <fullName evidence="2">Uncharacterized protein</fullName>
    </submittedName>
</protein>
<feature type="transmembrane region" description="Helical" evidence="1">
    <location>
        <begin position="98"/>
        <end position="120"/>
    </location>
</feature>
<sequence>MEEKKHVSFDVVKETLPKKKKVHYEWEKPQNHVLEPWHFSTVSLTLDILILMMYLFVDQWIALQIPLGYTGLLLSVISIIMSYLLLKRKKWSISIIRYTQIINRLAIGITAIMILLTVFISA</sequence>
<comment type="caution">
    <text evidence="2">The sequence shown here is derived from an EMBL/GenBank/DDBJ whole genome shotgun (WGS) entry which is preliminary data.</text>
</comment>
<dbReference type="RefSeq" id="WP_177670041.1">
    <property type="nucleotide sequence ID" value="NZ_JACRSY010000043.1"/>
</dbReference>